<dbReference type="InParanoid" id="A0A078AEZ9"/>
<proteinExistence type="predicted"/>
<dbReference type="PANTHER" id="PTHR10555:SF170">
    <property type="entry name" value="FI18122P1"/>
    <property type="match status" value="1"/>
</dbReference>
<dbReference type="Proteomes" id="UP000039865">
    <property type="component" value="Unassembled WGS sequence"/>
</dbReference>
<accession>A0A078AEZ9</accession>
<dbReference type="InterPro" id="IPR036871">
    <property type="entry name" value="PX_dom_sf"/>
</dbReference>
<evidence type="ECO:0000259" key="1">
    <source>
        <dbReference type="PROSITE" id="PS50195"/>
    </source>
</evidence>
<sequence>MAQENKVGQIKLTKTEKTYYNKLFDKYATPHRSKLNKIYSLAQETEKKYTEKKEFLAALKLIAIQQNFKSLDNKDTLMGSSKVPLIQLEGEEEFEDKRLDNYKVEEQKNPDENQMKSLLKMSQISFGIKSSIHDKLKQILFFQHSIKSKLPKYDPNKVYITQRRFTDFEWLFNQLRSNEFYKGLIVPPLPEKKYLGNMDAQFLEKRREDLDNFLRVVSTHTTIKFDDSLFAFLVSPDIEELKQNPGALQVIIEKIQYIPKLKDMSLSEMSYAIQTTFVGEQIDRFVFEPAELKSDLDLNQHEKEINQLESVLRGIGTSIKLQKELYSQESQQINKIGEIFQKIYNLDDTQKIIDQSMMKETHNFYTGAQFYSDLDVDVDLRLSSMPSEEEKNSQGDDYDHLDNITADTKIRQYFSEFAEIMDNQNPNHQCDIYIRGKVAMLQGILQVLKDRKSYIKSYVSKMQLKVQKQQKLNQSQYDSRHMIELNQEIEFLSKEISEVKQSILNQNINIAIELEKIDSAKVNQLRKIMIAYGKQNFNCIDKLYHHFQSKELD</sequence>
<keyword evidence="3" id="KW-1185">Reference proteome</keyword>
<reference evidence="2 3" key="1">
    <citation type="submission" date="2014-06" db="EMBL/GenBank/DDBJ databases">
        <authorList>
            <person name="Swart Estienne"/>
        </authorList>
    </citation>
    <scope>NUCLEOTIDE SEQUENCE [LARGE SCALE GENOMIC DNA]</scope>
    <source>
        <strain evidence="2 3">130c</strain>
    </source>
</reference>
<protein>
    <submittedName>
        <fullName evidence="2">Sorting nexin 3</fullName>
    </submittedName>
</protein>
<evidence type="ECO:0000313" key="3">
    <source>
        <dbReference type="Proteomes" id="UP000039865"/>
    </source>
</evidence>
<organism evidence="2 3">
    <name type="scientific">Stylonychia lemnae</name>
    <name type="common">Ciliate</name>
    <dbReference type="NCBI Taxonomy" id="5949"/>
    <lineage>
        <taxon>Eukaryota</taxon>
        <taxon>Sar</taxon>
        <taxon>Alveolata</taxon>
        <taxon>Ciliophora</taxon>
        <taxon>Intramacronucleata</taxon>
        <taxon>Spirotrichea</taxon>
        <taxon>Stichotrichia</taxon>
        <taxon>Sporadotrichida</taxon>
        <taxon>Oxytrichidae</taxon>
        <taxon>Stylonychinae</taxon>
        <taxon>Stylonychia</taxon>
    </lineage>
</organism>
<dbReference type="PROSITE" id="PS50195">
    <property type="entry name" value="PX"/>
    <property type="match status" value="1"/>
</dbReference>
<dbReference type="OMA" id="FLWIRER"/>
<dbReference type="GO" id="GO:0005768">
    <property type="term" value="C:endosome"/>
    <property type="evidence" value="ECO:0007669"/>
    <property type="project" value="TreeGrafter"/>
</dbReference>
<feature type="domain" description="PX" evidence="1">
    <location>
        <begin position="122"/>
        <end position="240"/>
    </location>
</feature>
<dbReference type="Gene3D" id="3.30.1520.10">
    <property type="entry name" value="Phox-like domain"/>
    <property type="match status" value="1"/>
</dbReference>
<dbReference type="GO" id="GO:0035091">
    <property type="term" value="F:phosphatidylinositol binding"/>
    <property type="evidence" value="ECO:0007669"/>
    <property type="project" value="InterPro"/>
</dbReference>
<dbReference type="SMART" id="SM00312">
    <property type="entry name" value="PX"/>
    <property type="match status" value="1"/>
</dbReference>
<dbReference type="AlphaFoldDB" id="A0A078AEZ9"/>
<dbReference type="OrthoDB" id="289240at2759"/>
<evidence type="ECO:0000313" key="2">
    <source>
        <dbReference type="EMBL" id="CDW80844.1"/>
    </source>
</evidence>
<dbReference type="EMBL" id="CCKQ01009363">
    <property type="protein sequence ID" value="CDW80844.1"/>
    <property type="molecule type" value="Genomic_DNA"/>
</dbReference>
<dbReference type="InterPro" id="IPR001683">
    <property type="entry name" value="PX_dom"/>
</dbReference>
<dbReference type="Pfam" id="PF00787">
    <property type="entry name" value="PX"/>
    <property type="match status" value="1"/>
</dbReference>
<dbReference type="SUPFAM" id="SSF64268">
    <property type="entry name" value="PX domain"/>
    <property type="match status" value="1"/>
</dbReference>
<name>A0A078AEZ9_STYLE</name>
<dbReference type="PANTHER" id="PTHR10555">
    <property type="entry name" value="SORTING NEXIN"/>
    <property type="match status" value="1"/>
</dbReference>
<gene>
    <name evidence="2" type="primary">Contig3612.g3853</name>
    <name evidence="2" type="ORF">STYLEM_9848</name>
</gene>